<accession>A0A0B6ZIH3</accession>
<evidence type="ECO:0000256" key="1">
    <source>
        <dbReference type="ARBA" id="ARBA00022679"/>
    </source>
</evidence>
<keyword evidence="1" id="KW-0808">Transferase</keyword>
<evidence type="ECO:0000256" key="4">
    <source>
        <dbReference type="SAM" id="MobiDB-lite"/>
    </source>
</evidence>
<dbReference type="AlphaFoldDB" id="A0A0B6ZIH3"/>
<dbReference type="Pfam" id="PF00406">
    <property type="entry name" value="ADK"/>
    <property type="match status" value="1"/>
</dbReference>
<gene>
    <name evidence="5" type="primary">ORF65419</name>
</gene>
<organism evidence="5">
    <name type="scientific">Arion vulgaris</name>
    <dbReference type="NCBI Taxonomy" id="1028688"/>
    <lineage>
        <taxon>Eukaryota</taxon>
        <taxon>Metazoa</taxon>
        <taxon>Spiralia</taxon>
        <taxon>Lophotrochozoa</taxon>
        <taxon>Mollusca</taxon>
        <taxon>Gastropoda</taxon>
        <taxon>Heterobranchia</taxon>
        <taxon>Euthyneura</taxon>
        <taxon>Panpulmonata</taxon>
        <taxon>Eupulmonata</taxon>
        <taxon>Stylommatophora</taxon>
        <taxon>Helicina</taxon>
        <taxon>Arionoidea</taxon>
        <taxon>Arionidae</taxon>
        <taxon>Arion</taxon>
    </lineage>
</organism>
<dbReference type="GO" id="GO:0005524">
    <property type="term" value="F:ATP binding"/>
    <property type="evidence" value="ECO:0007669"/>
    <property type="project" value="InterPro"/>
</dbReference>
<feature type="compositionally biased region" description="Acidic residues" evidence="4">
    <location>
        <begin position="37"/>
        <end position="62"/>
    </location>
</feature>
<proteinExistence type="predicted"/>
<feature type="non-terminal residue" evidence="5">
    <location>
        <position position="1"/>
    </location>
</feature>
<feature type="region of interest" description="Disordered" evidence="4">
    <location>
        <begin position="23"/>
        <end position="62"/>
    </location>
</feature>
<evidence type="ECO:0008006" key="6">
    <source>
        <dbReference type="Google" id="ProtNLM"/>
    </source>
</evidence>
<sequence length="741" mass="84813">KAKALAKKNALIAKRKEALLKERSEKRAARKSLASKEDEEEDKEDEAEAEEEEEAEEEDEDDIEALLAEEFEEEEEAEEEEDEELEEDAIERMKNEFSDGYADDNDKIAVVMDTLEEVLIPCLDIAAGRKPHIVRYIINKKIKPFVNCRSSIFERVYPINERLAKLMLQVGYKQPSRFGRWDPVLLKEGNCIQPLSGPDHPSFPCIYRSHIYYLSSQQNRISFIQDPLNYLNQESPKPVVPLRIAIIGPPKSGKTTLANRFVEDHGVVRLSIGEAMRQILAHLPKSELAQQMKWHLIRGRVVPEELQIQALDVAMLDVKCQTRGYVLDGYPMTLRQIELMTEYSIIPVRVIELELGSKEVLVRGVKDRISVPNRPNVLHDSSQILAIKLSCYQKTVPQVRNWYQTQHQNHVIVPADQSKWCVLDAVQEIANSSIKKIQDYLHKTSQGKSAGIAGLCITPAEFQARIGDFGQYCPVSLAEWGELVDCSGNDSLEYAAEFRGHYYKMAGPKELEMFLANPEKYVPPLAPTKLPPKEELPQRISKDQLESRQPEILGYCPVTYLDGNLRYEALVPGNPQFSVEYKGKVYMMDSEEKLLKFMKQPEKYANLILPHKLPPAPEDMPLQNLPMLGFMEQTCAIAMIKALTAAGNVKPKYPFISSTRSALIYIAYHLKAFNPKSSPYIRKKYKQKLQQFQETCELIKYLGNNMTVRYRDPNERPKDFDTKLEMFFALRGVEPTPTWLK</sequence>
<dbReference type="InterPro" id="IPR000850">
    <property type="entry name" value="Adenylat/UMP-CMP_kin"/>
</dbReference>
<dbReference type="PANTHER" id="PTHR23359">
    <property type="entry name" value="NUCLEOTIDE KINASE"/>
    <property type="match status" value="1"/>
</dbReference>
<protein>
    <recommendedName>
        <fullName evidence="6">Nucleoside-diphosphate kinase</fullName>
    </recommendedName>
</protein>
<keyword evidence="3" id="KW-0418">Kinase</keyword>
<dbReference type="InterPro" id="IPR027417">
    <property type="entry name" value="P-loop_NTPase"/>
</dbReference>
<dbReference type="EMBL" id="HACG01021317">
    <property type="protein sequence ID" value="CEK68182.1"/>
    <property type="molecule type" value="Transcribed_RNA"/>
</dbReference>
<keyword evidence="2" id="KW-0547">Nucleotide-binding</keyword>
<evidence type="ECO:0000256" key="2">
    <source>
        <dbReference type="ARBA" id="ARBA00022741"/>
    </source>
</evidence>
<reference evidence="5" key="1">
    <citation type="submission" date="2014-12" db="EMBL/GenBank/DDBJ databases">
        <title>Insight into the proteome of Arion vulgaris.</title>
        <authorList>
            <person name="Aradska J."/>
            <person name="Bulat T."/>
            <person name="Smidak R."/>
            <person name="Sarate P."/>
            <person name="Gangsoo J."/>
            <person name="Sialana F."/>
            <person name="Bilban M."/>
            <person name="Lubec G."/>
        </authorList>
    </citation>
    <scope>NUCLEOTIDE SEQUENCE</scope>
    <source>
        <tissue evidence="5">Skin</tissue>
    </source>
</reference>
<dbReference type="SUPFAM" id="SSF52540">
    <property type="entry name" value="P-loop containing nucleoside triphosphate hydrolases"/>
    <property type="match status" value="1"/>
</dbReference>
<dbReference type="Gene3D" id="3.40.50.300">
    <property type="entry name" value="P-loop containing nucleotide triphosphate hydrolases"/>
    <property type="match status" value="1"/>
</dbReference>
<name>A0A0B6ZIH3_9EUPU</name>
<dbReference type="GO" id="GO:0006139">
    <property type="term" value="P:nucleobase-containing compound metabolic process"/>
    <property type="evidence" value="ECO:0007669"/>
    <property type="project" value="InterPro"/>
</dbReference>
<evidence type="ECO:0000313" key="5">
    <source>
        <dbReference type="EMBL" id="CEK68182.1"/>
    </source>
</evidence>
<dbReference type="GO" id="GO:0019205">
    <property type="term" value="F:nucleobase-containing compound kinase activity"/>
    <property type="evidence" value="ECO:0007669"/>
    <property type="project" value="InterPro"/>
</dbReference>
<evidence type="ECO:0000256" key="3">
    <source>
        <dbReference type="ARBA" id="ARBA00022777"/>
    </source>
</evidence>